<feature type="domain" description="Amine oxidase" evidence="6">
    <location>
        <begin position="15"/>
        <end position="486"/>
    </location>
</feature>
<dbReference type="PRINTS" id="PR00419">
    <property type="entry name" value="ADXRDTASE"/>
</dbReference>
<evidence type="ECO:0000313" key="7">
    <source>
        <dbReference type="EMBL" id="PWS39356.1"/>
    </source>
</evidence>
<dbReference type="SUPFAM" id="SSF51905">
    <property type="entry name" value="FAD/NAD(P)-binding domain"/>
    <property type="match status" value="1"/>
</dbReference>
<dbReference type="OrthoDB" id="9774675at2"/>
<dbReference type="PANTHER" id="PTHR43734:SF7">
    <property type="entry name" value="4,4'-DIAPONEUROSPORENE OXYGENASE"/>
    <property type="match status" value="1"/>
</dbReference>
<dbReference type="RefSeq" id="WP_109869978.1">
    <property type="nucleotide sequence ID" value="NZ_QGNA01000001.1"/>
</dbReference>
<dbReference type="InterPro" id="IPR036188">
    <property type="entry name" value="FAD/NAD-bd_sf"/>
</dbReference>
<evidence type="ECO:0000313" key="8">
    <source>
        <dbReference type="Proteomes" id="UP000245765"/>
    </source>
</evidence>
<dbReference type="NCBIfam" id="NF045637">
    <property type="entry name" value="carotdesatCrtDProt"/>
    <property type="match status" value="1"/>
</dbReference>
<gene>
    <name evidence="7" type="ORF">DFH01_07330</name>
</gene>
<evidence type="ECO:0000259" key="6">
    <source>
        <dbReference type="Pfam" id="PF01593"/>
    </source>
</evidence>
<protein>
    <submittedName>
        <fullName evidence="7">CrtD protein</fullName>
    </submittedName>
</protein>
<dbReference type="InterPro" id="IPR002937">
    <property type="entry name" value="Amino_oxidase"/>
</dbReference>
<reference evidence="8" key="1">
    <citation type="submission" date="2018-05" db="EMBL/GenBank/DDBJ databases">
        <authorList>
            <person name="Du Z."/>
            <person name="Wang X."/>
        </authorList>
    </citation>
    <scope>NUCLEOTIDE SEQUENCE [LARGE SCALE GENOMIC DNA]</scope>
    <source>
        <strain evidence="8">CQN31</strain>
    </source>
</reference>
<evidence type="ECO:0000256" key="2">
    <source>
        <dbReference type="ARBA" id="ARBA00006046"/>
    </source>
</evidence>
<dbReference type="EMBL" id="QGNA01000001">
    <property type="protein sequence ID" value="PWS39356.1"/>
    <property type="molecule type" value="Genomic_DNA"/>
</dbReference>
<dbReference type="AlphaFoldDB" id="A0A317FP04"/>
<dbReference type="Proteomes" id="UP000245765">
    <property type="component" value="Unassembled WGS sequence"/>
</dbReference>
<dbReference type="GO" id="GO:0016491">
    <property type="term" value="F:oxidoreductase activity"/>
    <property type="evidence" value="ECO:0007669"/>
    <property type="project" value="UniProtKB-KW"/>
</dbReference>
<keyword evidence="3 5" id="KW-0125">Carotenoid biosynthesis</keyword>
<dbReference type="NCBIfam" id="TIGR02734">
    <property type="entry name" value="crtI_fam"/>
    <property type="match status" value="1"/>
</dbReference>
<dbReference type="GO" id="GO:0016117">
    <property type="term" value="P:carotenoid biosynthetic process"/>
    <property type="evidence" value="ECO:0007669"/>
    <property type="project" value="UniProtKB-KW"/>
</dbReference>
<keyword evidence="8" id="KW-1185">Reference proteome</keyword>
<name>A0A317FP04_9PROT</name>
<accession>A0A317FP04</accession>
<evidence type="ECO:0000256" key="3">
    <source>
        <dbReference type="ARBA" id="ARBA00022746"/>
    </source>
</evidence>
<proteinExistence type="inferred from homology"/>
<evidence type="ECO:0000256" key="1">
    <source>
        <dbReference type="ARBA" id="ARBA00004829"/>
    </source>
</evidence>
<organism evidence="7 8">
    <name type="scientific">Falsiroseomonas bella</name>
    <dbReference type="NCBI Taxonomy" id="2184016"/>
    <lineage>
        <taxon>Bacteria</taxon>
        <taxon>Pseudomonadati</taxon>
        <taxon>Pseudomonadota</taxon>
        <taxon>Alphaproteobacteria</taxon>
        <taxon>Acetobacterales</taxon>
        <taxon>Roseomonadaceae</taxon>
        <taxon>Falsiroseomonas</taxon>
    </lineage>
</organism>
<evidence type="ECO:0000256" key="5">
    <source>
        <dbReference type="RuleBase" id="RU362075"/>
    </source>
</evidence>
<dbReference type="InterPro" id="IPR014105">
    <property type="entry name" value="Carotenoid/retinoid_OxRdtase"/>
</dbReference>
<dbReference type="PANTHER" id="PTHR43734">
    <property type="entry name" value="PHYTOENE DESATURASE"/>
    <property type="match status" value="1"/>
</dbReference>
<dbReference type="Pfam" id="PF01593">
    <property type="entry name" value="Amino_oxidase"/>
    <property type="match status" value="1"/>
</dbReference>
<evidence type="ECO:0000256" key="4">
    <source>
        <dbReference type="ARBA" id="ARBA00023002"/>
    </source>
</evidence>
<comment type="pathway">
    <text evidence="1 5">Carotenoid biosynthesis.</text>
</comment>
<sequence>MGRRRDRVVVIGAGMGGLSAAVDLARRGAEVTVLERAATPGGKMRQLQGVDAGPTVFTMRWIFEGLFAEAGERLEDSLALVPAETLARHAWRQGGRLDLFADVDRSAEAIGDFAGAEDARGYRDFVARSAEIHRTLVGSFIAAERPSPLALVQRVGWGRLDALWRTAPWRSMWSALGDHFRDARLRQLFGRYATYTGCSPFLAPATLMLIAHVEQDGVWLVRGGMVRVAQALQALAERQGARFRFGAHVDEILVRDGRACGVRLAGGEEIAADAVLFNGDVAALARGMLGGGARGAAPDTPDAARSLSAVTWCVSTPTRGFSLLHHNVFFAEDYAEEFRAIFRRRDICAAPTVYVCAQDRGVGEVQPGMAERLLLLINAPPDGDTRDFVPELPALARRTLDLLRACGLEVALDNATASTPTGFDALFPASGGALYGRAGHGATGTFARPGGVTRLPGLYCAGGSVHPGAGIPMAAMSGRLAAARVLEDLGGGARRAVRLPAPA</sequence>
<keyword evidence="4 5" id="KW-0560">Oxidoreductase</keyword>
<comment type="similarity">
    <text evidence="2 5">Belongs to the carotenoid/retinoid oxidoreductase family.</text>
</comment>
<comment type="caution">
    <text evidence="7">The sequence shown here is derived from an EMBL/GenBank/DDBJ whole genome shotgun (WGS) entry which is preliminary data.</text>
</comment>
<dbReference type="InterPro" id="IPR054841">
    <property type="entry name" value="carotdesatCrtD"/>
</dbReference>
<dbReference type="Gene3D" id="3.50.50.60">
    <property type="entry name" value="FAD/NAD(P)-binding domain"/>
    <property type="match status" value="2"/>
</dbReference>